<feature type="non-terminal residue" evidence="3">
    <location>
        <position position="53"/>
    </location>
</feature>
<feature type="region of interest" description="Disordered" evidence="1">
    <location>
        <begin position="26"/>
        <end position="53"/>
    </location>
</feature>
<feature type="signal peptide" evidence="2">
    <location>
        <begin position="1"/>
        <end position="23"/>
    </location>
</feature>
<feature type="chain" id="PRO_5024970614" evidence="2">
    <location>
        <begin position="24"/>
        <end position="53"/>
    </location>
</feature>
<feature type="compositionally biased region" description="Gly residues" evidence="1">
    <location>
        <begin position="27"/>
        <end position="53"/>
    </location>
</feature>
<evidence type="ECO:0000313" key="3">
    <source>
        <dbReference type="EMBL" id="OQX32467.1"/>
    </source>
</evidence>
<comment type="caution">
    <text evidence="3">The sequence shown here is derived from an EMBL/GenBank/DDBJ whole genome shotgun (WGS) entry which is preliminary data.</text>
</comment>
<name>A0A657PML1_9GAMM</name>
<accession>A0A657PML1</accession>
<reference evidence="3" key="1">
    <citation type="submission" date="2017-02" db="EMBL/GenBank/DDBJ databases">
        <title>Novel co-symbiosis in the unique lucinid bivalve Phacoides pectinatus.</title>
        <authorList>
            <person name="Lim S.J."/>
            <person name="Davis B.G."/>
            <person name="Gill D.E."/>
            <person name="Engel A.S."/>
            <person name="Anderson L.C."/>
            <person name="Campbell B.J."/>
        </authorList>
    </citation>
    <scope>NUCLEOTIDE SEQUENCE [LARGE SCALE GENOMIC DNA]</scope>
    <source>
        <strain evidence="3">LUC13016_P6</strain>
    </source>
</reference>
<protein>
    <submittedName>
        <fullName evidence="3">Sulfur globule protein CV1</fullName>
    </submittedName>
</protein>
<dbReference type="AlphaFoldDB" id="A0A657PML1"/>
<proteinExistence type="predicted"/>
<evidence type="ECO:0000256" key="1">
    <source>
        <dbReference type="SAM" id="MobiDB-lite"/>
    </source>
</evidence>
<keyword evidence="4" id="KW-1185">Reference proteome</keyword>
<organism evidence="3 4">
    <name type="scientific">Candidatus Sedimenticola endophacoides</name>
    <dbReference type="NCBI Taxonomy" id="2548426"/>
    <lineage>
        <taxon>Bacteria</taxon>
        <taxon>Pseudomonadati</taxon>
        <taxon>Pseudomonadota</taxon>
        <taxon>Gammaproteobacteria</taxon>
        <taxon>Chromatiales</taxon>
        <taxon>Sedimenticolaceae</taxon>
        <taxon>Sedimenticola</taxon>
    </lineage>
</organism>
<evidence type="ECO:0000256" key="2">
    <source>
        <dbReference type="SAM" id="SignalP"/>
    </source>
</evidence>
<sequence length="53" mass="5243">MTKMIGVAAIAGAAALAMQPAQAWWGGPWGGGPWGGGPWGNNGWGDGWGDGFG</sequence>
<gene>
    <name evidence="3" type="ORF">B0D84_06165</name>
</gene>
<keyword evidence="2" id="KW-0732">Signal</keyword>
<dbReference type="EMBL" id="MUIE01000420">
    <property type="protein sequence ID" value="OQX32467.1"/>
    <property type="molecule type" value="Genomic_DNA"/>
</dbReference>
<evidence type="ECO:0000313" key="4">
    <source>
        <dbReference type="Proteomes" id="UP000243361"/>
    </source>
</evidence>
<dbReference type="Proteomes" id="UP000243361">
    <property type="component" value="Unassembled WGS sequence"/>
</dbReference>